<comment type="caution">
    <text evidence="1">The sequence shown here is derived from an EMBL/GenBank/DDBJ whole genome shotgun (WGS) entry which is preliminary data.</text>
</comment>
<proteinExistence type="predicted"/>
<accession>A0ABU6QGA4</accession>
<organism evidence="1 2">
    <name type="scientific">Stylosanthes scabra</name>
    <dbReference type="NCBI Taxonomy" id="79078"/>
    <lineage>
        <taxon>Eukaryota</taxon>
        <taxon>Viridiplantae</taxon>
        <taxon>Streptophyta</taxon>
        <taxon>Embryophyta</taxon>
        <taxon>Tracheophyta</taxon>
        <taxon>Spermatophyta</taxon>
        <taxon>Magnoliopsida</taxon>
        <taxon>eudicotyledons</taxon>
        <taxon>Gunneridae</taxon>
        <taxon>Pentapetalae</taxon>
        <taxon>rosids</taxon>
        <taxon>fabids</taxon>
        <taxon>Fabales</taxon>
        <taxon>Fabaceae</taxon>
        <taxon>Papilionoideae</taxon>
        <taxon>50 kb inversion clade</taxon>
        <taxon>dalbergioids sensu lato</taxon>
        <taxon>Dalbergieae</taxon>
        <taxon>Pterocarpus clade</taxon>
        <taxon>Stylosanthes</taxon>
    </lineage>
</organism>
<dbReference type="Proteomes" id="UP001341840">
    <property type="component" value="Unassembled WGS sequence"/>
</dbReference>
<evidence type="ECO:0000313" key="2">
    <source>
        <dbReference type="Proteomes" id="UP001341840"/>
    </source>
</evidence>
<protein>
    <submittedName>
        <fullName evidence="1">Uncharacterized protein</fullName>
    </submittedName>
</protein>
<keyword evidence="2" id="KW-1185">Reference proteome</keyword>
<dbReference type="EMBL" id="JASCZI010000226">
    <property type="protein sequence ID" value="MED6110239.1"/>
    <property type="molecule type" value="Genomic_DNA"/>
</dbReference>
<sequence>MLLKRDFLLSVSRVTPSLFACRLHNKHRMRERRTSHHVGIQKSCSQKMLACYWTLFRCAPSMSLIFMEES</sequence>
<reference evidence="1 2" key="1">
    <citation type="journal article" date="2023" name="Plants (Basel)">
        <title>Bridging the Gap: Combining Genomics and Transcriptomics Approaches to Understand Stylosanthes scabra, an Orphan Legume from the Brazilian Caatinga.</title>
        <authorList>
            <person name="Ferreira-Neto J.R.C."/>
            <person name="da Silva M.D."/>
            <person name="Binneck E."/>
            <person name="de Melo N.F."/>
            <person name="da Silva R.H."/>
            <person name="de Melo A.L.T.M."/>
            <person name="Pandolfi V."/>
            <person name="Bustamante F.O."/>
            <person name="Brasileiro-Vidal A.C."/>
            <person name="Benko-Iseppon A.M."/>
        </authorList>
    </citation>
    <scope>NUCLEOTIDE SEQUENCE [LARGE SCALE GENOMIC DNA]</scope>
    <source>
        <tissue evidence="1">Leaves</tissue>
    </source>
</reference>
<evidence type="ECO:0000313" key="1">
    <source>
        <dbReference type="EMBL" id="MED6110239.1"/>
    </source>
</evidence>
<gene>
    <name evidence="1" type="ORF">PIB30_041112</name>
</gene>
<name>A0ABU6QGA4_9FABA</name>